<reference evidence="2" key="1">
    <citation type="journal article" date="2020" name="Appl. Environ. Microbiol.">
        <title>Medium-Chain Fatty Acid Synthesis by 'Candidatus Weimeria bifida' gen. nov., sp. nov., and 'Candidatus Pseudoramibacter fermentans' sp. nov.</title>
        <authorList>
            <person name="Scarborough M.J."/>
            <person name="Myers K.S."/>
            <person name="Donohue T.J."/>
            <person name="Noguera D.R."/>
        </authorList>
    </citation>
    <scope>NUCLEOTIDE SEQUENCE</scope>
    <source>
        <strain evidence="2">EUB1.1</strain>
    </source>
</reference>
<dbReference type="InterPro" id="IPR038750">
    <property type="entry name" value="YczE/YyaS-like"/>
</dbReference>
<feature type="transmembrane region" description="Helical" evidence="1">
    <location>
        <begin position="164"/>
        <end position="185"/>
    </location>
</feature>
<feature type="transmembrane region" description="Helical" evidence="1">
    <location>
        <begin position="113"/>
        <end position="132"/>
    </location>
</feature>
<keyword evidence="3" id="KW-1185">Reference proteome</keyword>
<organism evidence="2 3">
    <name type="scientific">Candidatus Pseudoramibacter fermentans</name>
    <dbReference type="NCBI Taxonomy" id="2594427"/>
    <lineage>
        <taxon>Bacteria</taxon>
        <taxon>Bacillati</taxon>
        <taxon>Bacillota</taxon>
        <taxon>Clostridia</taxon>
        <taxon>Eubacteriales</taxon>
        <taxon>Eubacteriaceae</taxon>
        <taxon>Pseudoramibacter</taxon>
    </lineage>
</organism>
<gene>
    <name evidence="2" type="ORF">FRC53_01355</name>
</gene>
<dbReference type="PANTHER" id="PTHR40078">
    <property type="entry name" value="INTEGRAL MEMBRANE PROTEIN-RELATED"/>
    <property type="match status" value="1"/>
</dbReference>
<dbReference type="Proteomes" id="UP000473648">
    <property type="component" value="Unassembled WGS sequence"/>
</dbReference>
<feature type="transmembrane region" description="Helical" evidence="1">
    <location>
        <begin position="44"/>
        <end position="75"/>
    </location>
</feature>
<protein>
    <submittedName>
        <fullName evidence="2">YitT family protein</fullName>
    </submittedName>
</protein>
<feature type="transmembrane region" description="Helical" evidence="1">
    <location>
        <begin position="12"/>
        <end position="32"/>
    </location>
</feature>
<accession>A0A6L5GP78</accession>
<sequence length="224" mass="24508">MNETKQTLPGFSHWAMFAVSLMIMAYGVAFSVKSALGTSPISSLPYAISLFTPFTIGNVTIFMHLVLIALQILILRRNYQLIQLVQLPVAIAFGFLTDFAMWTLRGVYYTNYLGQWLLCVVGILLVAFGVSGEVESKATVLAGEGFILAVCTANPEIPFSRMKVIFDVSLVVLSIVVSLIFTGRIGGVREGTAAAMICVGLLTSVFLKPWHRLAVRVNQDVMNH</sequence>
<comment type="caution">
    <text evidence="2">The sequence shown here is derived from an EMBL/GenBank/DDBJ whole genome shotgun (WGS) entry which is preliminary data.</text>
</comment>
<keyword evidence="1" id="KW-1133">Transmembrane helix</keyword>
<feature type="transmembrane region" description="Helical" evidence="1">
    <location>
        <begin position="191"/>
        <end position="207"/>
    </location>
</feature>
<proteinExistence type="predicted"/>
<evidence type="ECO:0000313" key="3">
    <source>
        <dbReference type="Proteomes" id="UP000473648"/>
    </source>
</evidence>
<feature type="transmembrane region" description="Helical" evidence="1">
    <location>
        <begin position="81"/>
        <end position="101"/>
    </location>
</feature>
<keyword evidence="1" id="KW-0812">Transmembrane</keyword>
<evidence type="ECO:0000256" key="1">
    <source>
        <dbReference type="SAM" id="Phobius"/>
    </source>
</evidence>
<dbReference type="Pfam" id="PF19700">
    <property type="entry name" value="DUF6198"/>
    <property type="match status" value="1"/>
</dbReference>
<keyword evidence="1" id="KW-0472">Membrane</keyword>
<name>A0A6L5GP78_9FIRM</name>
<dbReference type="AlphaFoldDB" id="A0A6L5GP78"/>
<dbReference type="EMBL" id="VOGB01000003">
    <property type="protein sequence ID" value="MQM72081.1"/>
    <property type="molecule type" value="Genomic_DNA"/>
</dbReference>
<dbReference type="PANTHER" id="PTHR40078:SF1">
    <property type="entry name" value="INTEGRAL MEMBRANE PROTEIN"/>
    <property type="match status" value="1"/>
</dbReference>
<evidence type="ECO:0000313" key="2">
    <source>
        <dbReference type="EMBL" id="MQM72081.1"/>
    </source>
</evidence>